<feature type="compositionally biased region" description="Basic and acidic residues" evidence="1">
    <location>
        <begin position="298"/>
        <end position="310"/>
    </location>
</feature>
<keyword evidence="2" id="KW-1133">Transmembrane helix</keyword>
<evidence type="ECO:0000256" key="1">
    <source>
        <dbReference type="SAM" id="MobiDB-lite"/>
    </source>
</evidence>
<dbReference type="RefSeq" id="WP_160952525.1">
    <property type="nucleotide sequence ID" value="NZ_WWEQ01000009.1"/>
</dbReference>
<feature type="compositionally biased region" description="Low complexity" evidence="1">
    <location>
        <begin position="249"/>
        <end position="269"/>
    </location>
</feature>
<sequence length="432" mass="43837">GARSAAQSPARKAAGRQAPPRRAMRALGLGFAAFGLLALITAACCLFTALSWGVPVLSLALALGCLLVVMALNGLRAPAESHDAGRMSHDTAPQDTAPQDAPTQDAAPRTSREAGRRNHGTRPAAVEARSRHRAGLAGPGEDRAQAGRPAAAAPVREVISVADAAQRRAAAHTQQTATTAHGAQPQAAGTADHGTAERELRAYQPAGAAVAHAAARRAARARTTAEEAATGPIPVVAAQSTPAQSTQGPSTAAQATQADAETAPAASTAGRHAAPELHLGPAEPVRVAHQESAAEAAETERTAKHRDPLADRLGSVGWKPARVPAPTYTEVPQAPREPVEPVVADASSAAPAARESLAERFAAELGYRPEIEDAARAGDAAEPVADAAAGASASDPLAHGRAALGTDRPPRPGSTAHSAQAKIDDALARRRA</sequence>
<feature type="compositionally biased region" description="Low complexity" evidence="1">
    <location>
        <begin position="90"/>
        <end position="108"/>
    </location>
</feature>
<feature type="region of interest" description="Disordered" evidence="1">
    <location>
        <begin position="328"/>
        <end position="347"/>
    </location>
</feature>
<comment type="caution">
    <text evidence="3">The sequence shown here is derived from an EMBL/GenBank/DDBJ whole genome shotgun (WGS) entry which is preliminary data.</text>
</comment>
<feature type="transmembrane region" description="Helical" evidence="2">
    <location>
        <begin position="26"/>
        <end position="50"/>
    </location>
</feature>
<feature type="compositionally biased region" description="Low complexity" evidence="1">
    <location>
        <begin position="377"/>
        <end position="397"/>
    </location>
</feature>
<feature type="compositionally biased region" description="Basic and acidic residues" evidence="1">
    <location>
        <begin position="422"/>
        <end position="432"/>
    </location>
</feature>
<feature type="compositionally biased region" description="Low complexity" evidence="1">
    <location>
        <begin position="167"/>
        <end position="191"/>
    </location>
</feature>
<evidence type="ECO:0000313" key="3">
    <source>
        <dbReference type="EMBL" id="MYM19090.1"/>
    </source>
</evidence>
<organism evidence="3 4">
    <name type="scientific">Brevibacterium rongguiense</name>
    <dbReference type="NCBI Taxonomy" id="2695267"/>
    <lineage>
        <taxon>Bacteria</taxon>
        <taxon>Bacillati</taxon>
        <taxon>Actinomycetota</taxon>
        <taxon>Actinomycetes</taxon>
        <taxon>Micrococcales</taxon>
        <taxon>Brevibacteriaceae</taxon>
        <taxon>Brevibacterium</taxon>
    </lineage>
</organism>
<feature type="region of interest" description="Disordered" evidence="1">
    <location>
        <begin position="81"/>
        <end position="152"/>
    </location>
</feature>
<keyword evidence="2" id="KW-0812">Transmembrane</keyword>
<dbReference type="EMBL" id="WWEQ01000009">
    <property type="protein sequence ID" value="MYM19090.1"/>
    <property type="molecule type" value="Genomic_DNA"/>
</dbReference>
<evidence type="ECO:0000256" key="2">
    <source>
        <dbReference type="SAM" id="Phobius"/>
    </source>
</evidence>
<protein>
    <submittedName>
        <fullName evidence="3">Uncharacterized protein</fullName>
    </submittedName>
</protein>
<reference evidence="3 4" key="1">
    <citation type="submission" date="2020-01" db="EMBL/GenBank/DDBJ databases">
        <authorList>
            <person name="Deng T."/>
        </authorList>
    </citation>
    <scope>NUCLEOTIDE SEQUENCE [LARGE SCALE GENOMIC DNA]</scope>
    <source>
        <strain evidence="3 4">5221</strain>
    </source>
</reference>
<proteinExistence type="predicted"/>
<dbReference type="AlphaFoldDB" id="A0A6N9H4Y7"/>
<feature type="region of interest" description="Disordered" evidence="1">
    <location>
        <begin position="285"/>
        <end position="318"/>
    </location>
</feature>
<feature type="transmembrane region" description="Helical" evidence="2">
    <location>
        <begin position="56"/>
        <end position="75"/>
    </location>
</feature>
<accession>A0A6N9H4Y7</accession>
<feature type="non-terminal residue" evidence="3">
    <location>
        <position position="1"/>
    </location>
</feature>
<keyword evidence="4" id="KW-1185">Reference proteome</keyword>
<feature type="compositionally biased region" description="Polar residues" evidence="1">
    <location>
        <begin position="238"/>
        <end position="248"/>
    </location>
</feature>
<gene>
    <name evidence="3" type="ORF">GSY69_03655</name>
</gene>
<evidence type="ECO:0000313" key="4">
    <source>
        <dbReference type="Proteomes" id="UP000469215"/>
    </source>
</evidence>
<keyword evidence="2" id="KW-0472">Membrane</keyword>
<feature type="region of interest" description="Disordered" evidence="1">
    <location>
        <begin position="214"/>
        <end position="272"/>
    </location>
</feature>
<name>A0A6N9H4Y7_9MICO</name>
<feature type="region of interest" description="Disordered" evidence="1">
    <location>
        <begin position="164"/>
        <end position="195"/>
    </location>
</feature>
<dbReference type="Proteomes" id="UP000469215">
    <property type="component" value="Unassembled WGS sequence"/>
</dbReference>
<feature type="region of interest" description="Disordered" evidence="1">
    <location>
        <begin position="374"/>
        <end position="432"/>
    </location>
</feature>